<reference evidence="1 2" key="1">
    <citation type="submission" date="2023-02" db="EMBL/GenBank/DDBJ databases">
        <title>LHISI_Scaffold_Assembly.</title>
        <authorList>
            <person name="Stuart O.P."/>
            <person name="Cleave R."/>
            <person name="Magrath M.J.L."/>
            <person name="Mikheyev A.S."/>
        </authorList>
    </citation>
    <scope>NUCLEOTIDE SEQUENCE [LARGE SCALE GENOMIC DNA]</scope>
    <source>
        <strain evidence="1">Daus_M_001</strain>
        <tissue evidence="1">Leg muscle</tissue>
    </source>
</reference>
<sequence>MLRGTRYANVGRKETKKEKRLCIHPINHTRDLKGAFTTLNNEMREDEKFFLNYFDMSNASFVSTLLKLHPGVEGFISDVTPDGCEESILFRNPAMGMMSNMNIQI</sequence>
<dbReference type="Proteomes" id="UP001159363">
    <property type="component" value="Chromosome 1"/>
</dbReference>
<gene>
    <name evidence="1" type="ORF">PR048_002663</name>
</gene>
<dbReference type="EMBL" id="JARBHB010000001">
    <property type="protein sequence ID" value="KAJ8897317.1"/>
    <property type="molecule type" value="Genomic_DNA"/>
</dbReference>
<name>A0ABQ9IKV7_9NEOP</name>
<comment type="caution">
    <text evidence="1">The sequence shown here is derived from an EMBL/GenBank/DDBJ whole genome shotgun (WGS) entry which is preliminary data.</text>
</comment>
<evidence type="ECO:0000313" key="1">
    <source>
        <dbReference type="EMBL" id="KAJ8897317.1"/>
    </source>
</evidence>
<evidence type="ECO:0000313" key="2">
    <source>
        <dbReference type="Proteomes" id="UP001159363"/>
    </source>
</evidence>
<organism evidence="1 2">
    <name type="scientific">Dryococelus australis</name>
    <dbReference type="NCBI Taxonomy" id="614101"/>
    <lineage>
        <taxon>Eukaryota</taxon>
        <taxon>Metazoa</taxon>
        <taxon>Ecdysozoa</taxon>
        <taxon>Arthropoda</taxon>
        <taxon>Hexapoda</taxon>
        <taxon>Insecta</taxon>
        <taxon>Pterygota</taxon>
        <taxon>Neoptera</taxon>
        <taxon>Polyneoptera</taxon>
        <taxon>Phasmatodea</taxon>
        <taxon>Verophasmatodea</taxon>
        <taxon>Anareolatae</taxon>
        <taxon>Phasmatidae</taxon>
        <taxon>Eurycanthinae</taxon>
        <taxon>Dryococelus</taxon>
    </lineage>
</organism>
<accession>A0ABQ9IKV7</accession>
<proteinExistence type="predicted"/>
<keyword evidence="2" id="KW-1185">Reference proteome</keyword>
<protein>
    <submittedName>
        <fullName evidence="1">Uncharacterized protein</fullName>
    </submittedName>
</protein>